<evidence type="ECO:0000313" key="1">
    <source>
        <dbReference type="EMBL" id="CAN0531085.1"/>
    </source>
</evidence>
<proteinExistence type="predicted"/>
<accession>A0AC59ZZ37</accession>
<organism evidence="1 2">
    <name type="scientific">Rangifer tarandus platyrhynchus</name>
    <name type="common">Svalbard reindeer</name>
    <dbReference type="NCBI Taxonomy" id="3082113"/>
    <lineage>
        <taxon>Eukaryota</taxon>
        <taxon>Metazoa</taxon>
        <taxon>Chordata</taxon>
        <taxon>Craniata</taxon>
        <taxon>Vertebrata</taxon>
        <taxon>Euteleostomi</taxon>
        <taxon>Mammalia</taxon>
        <taxon>Eutheria</taxon>
        <taxon>Laurasiatheria</taxon>
        <taxon>Artiodactyla</taxon>
        <taxon>Ruminantia</taxon>
        <taxon>Pecora</taxon>
        <taxon>Cervidae</taxon>
        <taxon>Odocoileinae</taxon>
        <taxon>Rangifer</taxon>
    </lineage>
</organism>
<reference evidence="1" key="1">
    <citation type="submission" date="2023-05" db="EMBL/GenBank/DDBJ databases">
        <authorList>
            <consortium name="ELIXIR-Norway"/>
        </authorList>
    </citation>
    <scope>NUCLEOTIDE SEQUENCE</scope>
</reference>
<protein>
    <submittedName>
        <fullName evidence="1">Uncharacterized protein</fullName>
    </submittedName>
</protein>
<gene>
    <name evidence="1" type="ORF">MRATA1EN22A_LOCUS24642</name>
</gene>
<dbReference type="Proteomes" id="UP001162501">
    <property type="component" value="Chromosome 5"/>
</dbReference>
<sequence>MKGSRKKLVLDFRKPILDFRKLILDFRKRLQLASPFSIVPSQPSPSPGLQPPNLCILRPISDVQILFI</sequence>
<evidence type="ECO:0000313" key="2">
    <source>
        <dbReference type="Proteomes" id="UP001162501"/>
    </source>
</evidence>
<name>A0AC59ZZ37_RANTA</name>
<reference evidence="1" key="2">
    <citation type="submission" date="2025-03" db="EMBL/GenBank/DDBJ databases">
        <authorList>
            <consortium name="ELIXIR-Norway"/>
            <consortium name="Elixir Norway"/>
        </authorList>
    </citation>
    <scope>NUCLEOTIDE SEQUENCE</scope>
</reference>
<dbReference type="EMBL" id="OX596089">
    <property type="protein sequence ID" value="CAN0531085.1"/>
    <property type="molecule type" value="Genomic_DNA"/>
</dbReference>